<dbReference type="Proteomes" id="UP000288805">
    <property type="component" value="Unassembled WGS sequence"/>
</dbReference>
<evidence type="ECO:0000313" key="7">
    <source>
        <dbReference type="Proteomes" id="UP000288805"/>
    </source>
</evidence>
<gene>
    <name evidence="6" type="primary">RE2_1064</name>
    <name evidence="6" type="ORF">CK203_024860</name>
</gene>
<dbReference type="CDD" id="cd09272">
    <property type="entry name" value="RNase_HI_RT_Ty1"/>
    <property type="match status" value="1"/>
</dbReference>
<dbReference type="InterPro" id="IPR012337">
    <property type="entry name" value="RNaseH-like_sf"/>
</dbReference>
<dbReference type="SUPFAM" id="SSF56672">
    <property type="entry name" value="DNA/RNA polymerases"/>
    <property type="match status" value="1"/>
</dbReference>
<evidence type="ECO:0000313" key="6">
    <source>
        <dbReference type="EMBL" id="RVX00064.1"/>
    </source>
</evidence>
<feature type="domain" description="Reverse transcriptase Ty1/copia-type" evidence="3">
    <location>
        <begin position="726"/>
        <end position="790"/>
    </location>
</feature>
<dbReference type="GO" id="GO:0003676">
    <property type="term" value="F:nucleic acid binding"/>
    <property type="evidence" value="ECO:0007669"/>
    <property type="project" value="InterPro"/>
</dbReference>
<name>A0A438ITJ3_VITVI</name>
<dbReference type="Pfam" id="PF25597">
    <property type="entry name" value="SH3_retrovirus"/>
    <property type="match status" value="1"/>
</dbReference>
<dbReference type="PANTHER" id="PTHR47481">
    <property type="match status" value="1"/>
</dbReference>
<protein>
    <submittedName>
        <fullName evidence="6">Retrovirus-related Pol polyprotein from transposon RE2</fullName>
    </submittedName>
</protein>
<sequence>MATENTQIIIPNAQEPTKPLTMITIHNSIKLTPTNYLSWKTQMEAILIGYDLQKFIDGSHPAPPTTITTNNVVSTNPAYQTWLRQDKLLFGALVGTLSPTLVPLITQSKTSYEAWKILANTYARPSRGHIKQLKDHLKNITKGSQSITDYMQSIKTRADELAALGKPLDQEDLIEKVLEGLNENYQSIIDAVNGRDSTISFDELHEKLINKELSLRNKISPSPLPASVHATNVRSTPWSVTNRTPRLPGSTSTPTQVQYSRSCSLSLSSFQQQFPQVQPPPRPCNSSQFRPPAPWQAQANVATTIPPNTTWLLDSGASHHVTTDLHNLALHNPFDGTDEIMIGDGSGLPISHTGSTSLTTPSHSFTLSNVLCVPTMKRNLISIYQFCKSNNTSIEFLPSSFHVKDLHTGAILLQGRTKDALFSFLTINGVSHLTYPSHTPEHNGYSKRRHHHIVETGLSLLTHASMPLSYWPFAFSTAVYLINRLPTPTLNHLSPYFKLFGTFPNYSKLRSFGCLCYPWLRPYTSHKLESRSSPCVFVGYSPTQSAYLCLDTSTARLYTSVMSTLLIVTTPSVNVGSALPSSLLTPTALSQHNTTCATPTLEPDSHSSAPVPETKCDCANNPPLSPTQNDPNQPLVLSPSPHVIVTCFKRNIHKPIQKLNLTTQLQQPTLEPTTVTQALKDPKWRQAMSAEFDALLRTKLDWLLKASTNALTLTTLNLQSSHQPTTVRLVLSLAVSQGWSLRQLDVNNAFLQGTLTEDVFMSQPPGFIDRDHPHHVCKLRKAIYGLKQAPLYVDDIIITGNNVEVAQTFIQQLSQRFSLKDLGPLTYFLGVEVTSHTNGLFLSQRKYIADLLNRTHMTEVKPAPTPLATSQILTLQLETPLSDPIEHRTVVGSLQHLSLTRPDIAYTVNKLSKFMHQPTSDHWNAVKRLLRYLYGTLDHDITLRRTSPLALHAFSDSDWTGNKDDFTSTSAYIIYLGHNPISWSSKKQRTVACSSTKAEYRSVASTATEIRWICYLLTELGVTLLQQSVIYCDNVGTTHLCSNPVFHSRMKHVALDYHFIQEQVKNGLLRVSHISASDQLVDALTKPLARPQFDSLKAKIGLAPQPSILRGHDKDIQSN</sequence>
<reference evidence="6 7" key="1">
    <citation type="journal article" date="2018" name="PLoS Genet.">
        <title>Population sequencing reveals clonal diversity and ancestral inbreeding in the grapevine cultivar Chardonnay.</title>
        <authorList>
            <person name="Roach M.J."/>
            <person name="Johnson D.L."/>
            <person name="Bohlmann J."/>
            <person name="van Vuuren H.J."/>
            <person name="Jones S.J."/>
            <person name="Pretorius I.S."/>
            <person name="Schmidt S.A."/>
            <person name="Borneman A.R."/>
        </authorList>
    </citation>
    <scope>NUCLEOTIDE SEQUENCE [LARGE SCALE GENOMIC DNA]</scope>
    <source>
        <strain evidence="7">cv. Chardonnay</strain>
        <tissue evidence="6">Leaf</tissue>
    </source>
</reference>
<accession>A0A438ITJ3</accession>
<feature type="domain" description="Reverse transcriptase Ty1/copia-type" evidence="3">
    <location>
        <begin position="791"/>
        <end position="867"/>
    </location>
</feature>
<evidence type="ECO:0000256" key="1">
    <source>
        <dbReference type="ARBA" id="ARBA00022750"/>
    </source>
</evidence>
<dbReference type="Gene3D" id="3.30.420.10">
    <property type="entry name" value="Ribonuclease H-like superfamily/Ribonuclease H"/>
    <property type="match status" value="1"/>
</dbReference>
<dbReference type="PANTHER" id="PTHR47481:SF22">
    <property type="entry name" value="RETROTRANSPOSON GAG DOMAIN-CONTAINING PROTEIN"/>
    <property type="match status" value="1"/>
</dbReference>
<keyword evidence="1" id="KW-0645">Protease</keyword>
<feature type="domain" description="Retroviral polymerase SH3-like" evidence="5">
    <location>
        <begin position="514"/>
        <end position="560"/>
    </location>
</feature>
<dbReference type="AlphaFoldDB" id="A0A438ITJ3"/>
<evidence type="ECO:0000256" key="2">
    <source>
        <dbReference type="SAM" id="MobiDB-lite"/>
    </source>
</evidence>
<dbReference type="EMBL" id="QGNW01000084">
    <property type="protein sequence ID" value="RVX00064.1"/>
    <property type="molecule type" value="Genomic_DNA"/>
</dbReference>
<feature type="domain" description="Retrovirus-related Pol polyprotein from transposon TNT 1-94-like beta-barrel" evidence="4">
    <location>
        <begin position="311"/>
        <end position="388"/>
    </location>
</feature>
<dbReference type="InterPro" id="IPR013103">
    <property type="entry name" value="RVT_2"/>
</dbReference>
<organism evidence="6 7">
    <name type="scientific">Vitis vinifera</name>
    <name type="common">Grape</name>
    <dbReference type="NCBI Taxonomy" id="29760"/>
    <lineage>
        <taxon>Eukaryota</taxon>
        <taxon>Viridiplantae</taxon>
        <taxon>Streptophyta</taxon>
        <taxon>Embryophyta</taxon>
        <taxon>Tracheophyta</taxon>
        <taxon>Spermatophyta</taxon>
        <taxon>Magnoliopsida</taxon>
        <taxon>eudicotyledons</taxon>
        <taxon>Gunneridae</taxon>
        <taxon>Pentapetalae</taxon>
        <taxon>rosids</taxon>
        <taxon>Vitales</taxon>
        <taxon>Vitaceae</taxon>
        <taxon>Viteae</taxon>
        <taxon>Vitis</taxon>
    </lineage>
</organism>
<dbReference type="SUPFAM" id="SSF53098">
    <property type="entry name" value="Ribonuclease H-like"/>
    <property type="match status" value="1"/>
</dbReference>
<proteinExistence type="predicted"/>
<dbReference type="Pfam" id="PF22936">
    <property type="entry name" value="Pol_BBD"/>
    <property type="match status" value="1"/>
</dbReference>
<comment type="caution">
    <text evidence="6">The sequence shown here is derived from an EMBL/GenBank/DDBJ whole genome shotgun (WGS) entry which is preliminary data.</text>
</comment>
<evidence type="ECO:0000259" key="4">
    <source>
        <dbReference type="Pfam" id="PF22936"/>
    </source>
</evidence>
<dbReference type="InterPro" id="IPR057670">
    <property type="entry name" value="SH3_retrovirus"/>
</dbReference>
<feature type="region of interest" description="Disordered" evidence="2">
    <location>
        <begin position="236"/>
        <end position="256"/>
    </location>
</feature>
<keyword evidence="1" id="KW-0378">Hydrolase</keyword>
<dbReference type="Pfam" id="PF14223">
    <property type="entry name" value="Retrotran_gag_2"/>
    <property type="match status" value="1"/>
</dbReference>
<feature type="region of interest" description="Disordered" evidence="2">
    <location>
        <begin position="595"/>
        <end position="636"/>
    </location>
</feature>
<dbReference type="InterPro" id="IPR043502">
    <property type="entry name" value="DNA/RNA_pol_sf"/>
</dbReference>
<evidence type="ECO:0000259" key="5">
    <source>
        <dbReference type="Pfam" id="PF25597"/>
    </source>
</evidence>
<keyword evidence="1" id="KW-0064">Aspartyl protease</keyword>
<dbReference type="Pfam" id="PF07727">
    <property type="entry name" value="RVT_2"/>
    <property type="match status" value="2"/>
</dbReference>
<evidence type="ECO:0000259" key="3">
    <source>
        <dbReference type="Pfam" id="PF07727"/>
    </source>
</evidence>
<dbReference type="InterPro" id="IPR036397">
    <property type="entry name" value="RNaseH_sf"/>
</dbReference>
<dbReference type="InterPro" id="IPR054722">
    <property type="entry name" value="PolX-like_BBD"/>
</dbReference>
<dbReference type="GO" id="GO:0004190">
    <property type="term" value="F:aspartic-type endopeptidase activity"/>
    <property type="evidence" value="ECO:0007669"/>
    <property type="project" value="UniProtKB-KW"/>
</dbReference>